<evidence type="ECO:0000256" key="1">
    <source>
        <dbReference type="SAM" id="MobiDB-lite"/>
    </source>
</evidence>
<feature type="region of interest" description="Disordered" evidence="1">
    <location>
        <begin position="572"/>
        <end position="601"/>
    </location>
</feature>
<dbReference type="AlphaFoldDB" id="A0AAD7CYZ7"/>
<protein>
    <submittedName>
        <fullName evidence="2">Uncharacterized protein</fullName>
    </submittedName>
</protein>
<feature type="compositionally biased region" description="Basic and acidic residues" evidence="1">
    <location>
        <begin position="587"/>
        <end position="601"/>
    </location>
</feature>
<dbReference type="EMBL" id="JARKIE010000178">
    <property type="protein sequence ID" value="KAJ7670984.1"/>
    <property type="molecule type" value="Genomic_DNA"/>
</dbReference>
<reference evidence="2" key="1">
    <citation type="submission" date="2023-03" db="EMBL/GenBank/DDBJ databases">
        <title>Massive genome expansion in bonnet fungi (Mycena s.s.) driven by repeated elements and novel gene families across ecological guilds.</title>
        <authorList>
            <consortium name="Lawrence Berkeley National Laboratory"/>
            <person name="Harder C.B."/>
            <person name="Miyauchi S."/>
            <person name="Viragh M."/>
            <person name="Kuo A."/>
            <person name="Thoen E."/>
            <person name="Andreopoulos B."/>
            <person name="Lu D."/>
            <person name="Skrede I."/>
            <person name="Drula E."/>
            <person name="Henrissat B."/>
            <person name="Morin E."/>
            <person name="Kohler A."/>
            <person name="Barry K."/>
            <person name="LaButti K."/>
            <person name="Morin E."/>
            <person name="Salamov A."/>
            <person name="Lipzen A."/>
            <person name="Mereny Z."/>
            <person name="Hegedus B."/>
            <person name="Baldrian P."/>
            <person name="Stursova M."/>
            <person name="Weitz H."/>
            <person name="Taylor A."/>
            <person name="Grigoriev I.V."/>
            <person name="Nagy L.G."/>
            <person name="Martin F."/>
            <person name="Kauserud H."/>
        </authorList>
    </citation>
    <scope>NUCLEOTIDE SEQUENCE</scope>
    <source>
        <strain evidence="2">CBHHK067</strain>
    </source>
</reference>
<comment type="caution">
    <text evidence="2">The sequence shown here is derived from an EMBL/GenBank/DDBJ whole genome shotgun (WGS) entry which is preliminary data.</text>
</comment>
<proteinExistence type="predicted"/>
<organism evidence="2 3">
    <name type="scientific">Mycena rosella</name>
    <name type="common">Pink bonnet</name>
    <name type="synonym">Agaricus rosellus</name>
    <dbReference type="NCBI Taxonomy" id="1033263"/>
    <lineage>
        <taxon>Eukaryota</taxon>
        <taxon>Fungi</taxon>
        <taxon>Dikarya</taxon>
        <taxon>Basidiomycota</taxon>
        <taxon>Agaricomycotina</taxon>
        <taxon>Agaricomycetes</taxon>
        <taxon>Agaricomycetidae</taxon>
        <taxon>Agaricales</taxon>
        <taxon>Marasmiineae</taxon>
        <taxon>Mycenaceae</taxon>
        <taxon>Mycena</taxon>
    </lineage>
</organism>
<keyword evidence="3" id="KW-1185">Reference proteome</keyword>
<sequence length="623" mass="66924">MPPSAPASVHSSAIAPPSVLGTAPPAVPPVSSALPLPLPPVVSEHDSTWCGHSATAILLVVPPCHNPELSAMQIELTVHFSTVYGPGGAPLRHAFMGMDGEDDAVQLVLLTSMHLKLPSPLSPIESAQLLPTEPVSLTVIATGDLNLDVNFNFPMGGADTDGADTDFLMVNTEDTGPADAAFNSPNPMNPASAAKPYAIPIDNGGRPCLAASKVVKEGCQRMLQGAMETELGVDLKAPKLGCWNRYQSYTNHHKNRVHEQQHINVDYVCNDDEEPLLLDNNELLESYSQFLKFCEDYGINPDLIFDLGLTNAHLLFLLLSYLPDILLMPLLLKLHDGAKKYGWYSFLVTTSSHINEDTNLGRVIITGGLGNGALLSTLKWMEDELVAIVKSVAYSRGQLRCAIGGGVGGTRGVGGAEDSAPHRNKHVFGINKMREDMSDASKANVGISIFYNILGGQNFAFCNLVDVFPKIYRLLGWPTGARLPFLCSTDKGIGAFCTAEIITIFGALKVWNTLETGSATSMGLRIEKCPHSDGDYIIFTHDYLRPAPKGPPSDLAVIKHWRTSGGVALPVLDGPQEGLLEGGNQGRQHEPGKQPRADPKIPKQLVIGDTWAHPHVQMVGTPT</sequence>
<name>A0AAD7CYZ7_MYCRO</name>
<gene>
    <name evidence="2" type="ORF">B0H17DRAFT_1141724</name>
</gene>
<evidence type="ECO:0000313" key="3">
    <source>
        <dbReference type="Proteomes" id="UP001221757"/>
    </source>
</evidence>
<accession>A0AAD7CYZ7</accession>
<dbReference type="Proteomes" id="UP001221757">
    <property type="component" value="Unassembled WGS sequence"/>
</dbReference>
<evidence type="ECO:0000313" key="2">
    <source>
        <dbReference type="EMBL" id="KAJ7670984.1"/>
    </source>
</evidence>